<dbReference type="AlphaFoldDB" id="A0A5E6TGQ3"/>
<dbReference type="Pfam" id="PF01764">
    <property type="entry name" value="Lipase_3"/>
    <property type="match status" value="1"/>
</dbReference>
<evidence type="ECO:0000313" key="2">
    <source>
        <dbReference type="EMBL" id="VVM87098.1"/>
    </source>
</evidence>
<sequence length="399" mass="44300">MVCVRGTSELLADAALDGDAYQVPFEEGDGKVHRGFYKAATVAYSFVTAYLEKFYIGQKLVITGHSLGGAVALILAEMLRRNSRYAPQIVLYTYGAPRSSDTTFIESAKPLIHHRIVNHNDPVPGIPTTWMNTPSHPKSMYLGHGTVIALHPAAGLALLIVGISNFGGDAYGHHGKLRHFMPVEFGEGEQSSILWEPGCSTINDHGCAKALKQVNGLPNRGSWLRQLFEANDHFMVSSYIPGCWASLRRWQQAQEHKRSLVTWREFSWMSDALANIEKQLNDINRSINRIPSANERHQERILQTTSLKNELKKLKETRDRLVALHSQTVSEADVYGSYAEQPEWVQESLDRWNAHSENTVPEQLAMIPPAAVDHDAEIAAMTGGHAVGAPFNLDIDSIV</sequence>
<dbReference type="InterPro" id="IPR051218">
    <property type="entry name" value="Sec_MonoDiacylglyc_Lipase"/>
</dbReference>
<dbReference type="InterPro" id="IPR002921">
    <property type="entry name" value="Fungal_lipase-type"/>
</dbReference>
<dbReference type="RefSeq" id="WP_224791368.1">
    <property type="nucleotide sequence ID" value="NZ_CABVHK010000008.1"/>
</dbReference>
<organism evidence="2 3">
    <name type="scientific">Pseudomonas fluorescens</name>
    <dbReference type="NCBI Taxonomy" id="294"/>
    <lineage>
        <taxon>Bacteria</taxon>
        <taxon>Pseudomonadati</taxon>
        <taxon>Pseudomonadota</taxon>
        <taxon>Gammaproteobacteria</taxon>
        <taxon>Pseudomonadales</taxon>
        <taxon>Pseudomonadaceae</taxon>
        <taxon>Pseudomonas</taxon>
    </lineage>
</organism>
<dbReference type="Gene3D" id="3.40.50.1820">
    <property type="entry name" value="alpha/beta hydrolase"/>
    <property type="match status" value="1"/>
</dbReference>
<name>A0A5E6TGQ3_PSEFL</name>
<dbReference type="InterPro" id="IPR029058">
    <property type="entry name" value="AB_hydrolase_fold"/>
</dbReference>
<dbReference type="Proteomes" id="UP000326953">
    <property type="component" value="Unassembled WGS sequence"/>
</dbReference>
<dbReference type="GO" id="GO:0006629">
    <property type="term" value="P:lipid metabolic process"/>
    <property type="evidence" value="ECO:0007669"/>
    <property type="project" value="InterPro"/>
</dbReference>
<protein>
    <recommendedName>
        <fullName evidence="1">Fungal lipase-type domain-containing protein</fullName>
    </recommendedName>
</protein>
<evidence type="ECO:0000313" key="3">
    <source>
        <dbReference type="Proteomes" id="UP000326953"/>
    </source>
</evidence>
<gene>
    <name evidence="2" type="ORF">PS662_02630</name>
</gene>
<accession>A0A5E6TGQ3</accession>
<evidence type="ECO:0000259" key="1">
    <source>
        <dbReference type="Pfam" id="PF01764"/>
    </source>
</evidence>
<reference evidence="2 3" key="1">
    <citation type="submission" date="2019-09" db="EMBL/GenBank/DDBJ databases">
        <authorList>
            <person name="Chandra G."/>
            <person name="Truman W A."/>
        </authorList>
    </citation>
    <scope>NUCLEOTIDE SEQUENCE [LARGE SCALE GENOMIC DNA]</scope>
    <source>
        <strain evidence="2">PS662</strain>
    </source>
</reference>
<dbReference type="CDD" id="cd00519">
    <property type="entry name" value="Lipase_3"/>
    <property type="match status" value="1"/>
</dbReference>
<proteinExistence type="predicted"/>
<dbReference type="PANTHER" id="PTHR45856:SF24">
    <property type="entry name" value="FUNGAL LIPASE-LIKE DOMAIN-CONTAINING PROTEIN"/>
    <property type="match status" value="1"/>
</dbReference>
<dbReference type="SUPFAM" id="SSF53474">
    <property type="entry name" value="alpha/beta-Hydrolases"/>
    <property type="match status" value="1"/>
</dbReference>
<dbReference type="PANTHER" id="PTHR45856">
    <property type="entry name" value="ALPHA/BETA-HYDROLASES SUPERFAMILY PROTEIN"/>
    <property type="match status" value="1"/>
</dbReference>
<dbReference type="EMBL" id="CABVHK010000008">
    <property type="protein sequence ID" value="VVM87098.1"/>
    <property type="molecule type" value="Genomic_DNA"/>
</dbReference>
<feature type="domain" description="Fungal lipase-type" evidence="1">
    <location>
        <begin position="2"/>
        <end position="128"/>
    </location>
</feature>